<name>A0A330GE44_9HYPH</name>
<dbReference type="Pfam" id="PF05717">
    <property type="entry name" value="TnpB_IS66"/>
    <property type="match status" value="1"/>
</dbReference>
<dbReference type="OrthoDB" id="9801450at2"/>
<protein>
    <recommendedName>
        <fullName evidence="3">Transposase</fullName>
    </recommendedName>
</protein>
<dbReference type="Proteomes" id="UP000251956">
    <property type="component" value="Unassembled WGS sequence"/>
</dbReference>
<dbReference type="NCBIfam" id="NF033819">
    <property type="entry name" value="IS66_TnpB"/>
    <property type="match status" value="1"/>
</dbReference>
<organism evidence="1 2">
    <name type="scientific">Mesorhizobium atlanticum</name>
    <dbReference type="NCBI Taxonomy" id="2233532"/>
    <lineage>
        <taxon>Bacteria</taxon>
        <taxon>Pseudomonadati</taxon>
        <taxon>Pseudomonadota</taxon>
        <taxon>Alphaproteobacteria</taxon>
        <taxon>Hyphomicrobiales</taxon>
        <taxon>Phyllobacteriaceae</taxon>
        <taxon>Mesorhizobium</taxon>
    </lineage>
</organism>
<comment type="caution">
    <text evidence="1">The sequence shown here is derived from an EMBL/GenBank/DDBJ whole genome shotgun (WGS) entry which is preliminary data.</text>
</comment>
<reference evidence="1 2" key="1">
    <citation type="submission" date="2018-07" db="EMBL/GenBank/DDBJ databases">
        <title>Diversity of Mesorhizobium strains in Brazil.</title>
        <authorList>
            <person name="Helene L.C.F."/>
            <person name="Dall'Agnol R."/>
            <person name="Delamuta J.R.M."/>
            <person name="Hungria M."/>
        </authorList>
    </citation>
    <scope>NUCLEOTIDE SEQUENCE [LARGE SCALE GENOMIC DNA]</scope>
    <source>
        <strain evidence="1 2">CNPSo 3140</strain>
    </source>
</reference>
<accession>A0A330GE44</accession>
<evidence type="ECO:0000313" key="1">
    <source>
        <dbReference type="EMBL" id="RAZ70783.1"/>
    </source>
</evidence>
<sequence>MKLIFWDGTGVCLYAKRLEDGEFRWPKVQDGVMRLTAAQLSALLEGLDWRRVHEARRTRAPAQAG</sequence>
<proteinExistence type="predicted"/>
<dbReference type="InterPro" id="IPR008878">
    <property type="entry name" value="Transposase_IS66_Orf2"/>
</dbReference>
<dbReference type="AlphaFoldDB" id="A0A330GE44"/>
<gene>
    <name evidence="1" type="ORF">DPM35_32005</name>
</gene>
<dbReference type="PANTHER" id="PTHR36455:SF1">
    <property type="entry name" value="BLR8292 PROTEIN"/>
    <property type="match status" value="1"/>
</dbReference>
<dbReference type="EMBL" id="QMBQ01000021">
    <property type="protein sequence ID" value="RAZ70783.1"/>
    <property type="molecule type" value="Genomic_DNA"/>
</dbReference>
<dbReference type="PANTHER" id="PTHR36455">
    <property type="match status" value="1"/>
</dbReference>
<evidence type="ECO:0000313" key="2">
    <source>
        <dbReference type="Proteomes" id="UP000251956"/>
    </source>
</evidence>
<evidence type="ECO:0008006" key="3">
    <source>
        <dbReference type="Google" id="ProtNLM"/>
    </source>
</evidence>
<keyword evidence="2" id="KW-1185">Reference proteome</keyword>